<reference evidence="1" key="1">
    <citation type="submission" date="2020-10" db="EMBL/GenBank/DDBJ databases">
        <authorList>
            <person name="Muller C M."/>
        </authorList>
    </citation>
    <scope>NUCLEOTIDE SEQUENCE</scope>
    <source>
        <strain evidence="1">THUN-12</strain>
    </source>
</reference>
<dbReference type="AlphaFoldDB" id="A0A9W4DTQ8"/>
<sequence>MIPGCVEVQAGELDASLHRANLHLRLSGFLGEWLCLGHVFLDDQAARVLGTQSLTALERQLVGKFEPASPLDHFQRNLELGDGFRVGNASIGQHKGAKSNGARRRTVLGKDDFVKVGGDGDVGRVTDDFVVDPPLSVGCVLLGQIQGAGDDADRGVALGQASAKVLEVGPIIAIEALADLRAHVAEVEGIVHGWLGPLGVGRRHLVTAVVARARVVTQLAAELLRHIFVLEKGTRLAIARRYGQRVGSQVFGDPEGISRASIVGRDESMAMRHVRHRAGEAILKETGRIYR</sequence>
<dbReference type="Proteomes" id="UP000683417">
    <property type="component" value="Unassembled WGS sequence"/>
</dbReference>
<evidence type="ECO:0000313" key="1">
    <source>
        <dbReference type="EMBL" id="CAD6506561.1"/>
    </source>
</evidence>
<dbReference type="EMBL" id="CAJHIT010000011">
    <property type="protein sequence ID" value="CAD6506561.1"/>
    <property type="molecule type" value="Genomic_DNA"/>
</dbReference>
<evidence type="ECO:0000313" key="2">
    <source>
        <dbReference type="Proteomes" id="UP000683417"/>
    </source>
</evidence>
<accession>A0A9W4DTQ8</accession>
<gene>
    <name evidence="1" type="ORF">BGTH12_LOCUS7919</name>
</gene>
<comment type="caution">
    <text evidence="1">The sequence shown here is derived from an EMBL/GenBank/DDBJ whole genome shotgun (WGS) entry which is preliminary data.</text>
</comment>
<name>A0A9W4DTQ8_BLUGR</name>
<organism evidence="1 2">
    <name type="scientific">Blumeria graminis f. sp. triticale</name>
    <dbReference type="NCBI Taxonomy" id="1689686"/>
    <lineage>
        <taxon>Eukaryota</taxon>
        <taxon>Fungi</taxon>
        <taxon>Dikarya</taxon>
        <taxon>Ascomycota</taxon>
        <taxon>Pezizomycotina</taxon>
        <taxon>Leotiomycetes</taxon>
        <taxon>Erysiphales</taxon>
        <taxon>Erysiphaceae</taxon>
        <taxon>Blumeria</taxon>
    </lineage>
</organism>
<protein>
    <submittedName>
        <fullName evidence="1">BgTH12-07788</fullName>
    </submittedName>
</protein>
<proteinExistence type="predicted"/>